<dbReference type="NCBIfam" id="TIGR00152">
    <property type="entry name" value="dephospho-CoA kinase"/>
    <property type="match status" value="1"/>
</dbReference>
<comment type="similarity">
    <text evidence="1 5">Belongs to the CoaE family.</text>
</comment>
<dbReference type="PANTHER" id="PTHR10695">
    <property type="entry name" value="DEPHOSPHO-COA KINASE-RELATED"/>
    <property type="match status" value="1"/>
</dbReference>
<reference evidence="7 8" key="1">
    <citation type="submission" date="2024-06" db="EMBL/GenBank/DDBJ databases">
        <title>Novosphingobium rhizovicinus M1R2S20.</title>
        <authorList>
            <person name="Sun J.-Q."/>
        </authorList>
    </citation>
    <scope>NUCLEOTIDE SEQUENCE [LARGE SCALE GENOMIC DNA]</scope>
    <source>
        <strain evidence="7 8">M1R2S20</strain>
    </source>
</reference>
<sequence>MTDRSADSRPKTSARPQILGLTGSIGMGKSTVAAMFQDLGVPVFDADAAVHVLQGPGGTLLPAIEVAFPGTTTPAGVDRTKLGAQVFGNREELRRLEAIVHPAVAEMRRTFLKENADKALVVFDIPLLYEKGGAQDLDAVAVVSAPPGVQRARVLARPGMTEEKFEQILALQVPDARKRELADFIIDTGVDLASTRKAVERLVHQLSSTA</sequence>
<evidence type="ECO:0000313" key="7">
    <source>
        <dbReference type="EMBL" id="MEW9854748.1"/>
    </source>
</evidence>
<dbReference type="Proteomes" id="UP001556118">
    <property type="component" value="Unassembled WGS sequence"/>
</dbReference>
<dbReference type="EC" id="2.7.1.24" evidence="5 6"/>
<comment type="pathway">
    <text evidence="5">Cofactor biosynthesis; coenzyme A biosynthesis; CoA from (R)-pantothenate: step 5/5.</text>
</comment>
<dbReference type="InterPro" id="IPR001977">
    <property type="entry name" value="Depp_CoAkinase"/>
</dbReference>
<name>A0ABV3R9I5_9SPHN</name>
<keyword evidence="8" id="KW-1185">Reference proteome</keyword>
<dbReference type="EMBL" id="JBFNXR010000021">
    <property type="protein sequence ID" value="MEW9854748.1"/>
    <property type="molecule type" value="Genomic_DNA"/>
</dbReference>
<organism evidence="7 8">
    <name type="scientific">Novosphingobium rhizovicinum</name>
    <dbReference type="NCBI Taxonomy" id="3228928"/>
    <lineage>
        <taxon>Bacteria</taxon>
        <taxon>Pseudomonadati</taxon>
        <taxon>Pseudomonadota</taxon>
        <taxon>Alphaproteobacteria</taxon>
        <taxon>Sphingomonadales</taxon>
        <taxon>Sphingomonadaceae</taxon>
        <taxon>Novosphingobium</taxon>
    </lineage>
</organism>
<evidence type="ECO:0000256" key="2">
    <source>
        <dbReference type="ARBA" id="ARBA00022741"/>
    </source>
</evidence>
<dbReference type="GO" id="GO:0004140">
    <property type="term" value="F:dephospho-CoA kinase activity"/>
    <property type="evidence" value="ECO:0007669"/>
    <property type="project" value="UniProtKB-EC"/>
</dbReference>
<keyword evidence="5" id="KW-0963">Cytoplasm</keyword>
<comment type="caution">
    <text evidence="7">The sequence shown here is derived from an EMBL/GenBank/DDBJ whole genome shotgun (WGS) entry which is preliminary data.</text>
</comment>
<dbReference type="HAMAP" id="MF_00376">
    <property type="entry name" value="Dephospho_CoA_kinase"/>
    <property type="match status" value="1"/>
</dbReference>
<evidence type="ECO:0000256" key="5">
    <source>
        <dbReference type="HAMAP-Rule" id="MF_00376"/>
    </source>
</evidence>
<dbReference type="Gene3D" id="3.40.50.300">
    <property type="entry name" value="P-loop containing nucleotide triphosphate hydrolases"/>
    <property type="match status" value="1"/>
</dbReference>
<dbReference type="PROSITE" id="PS51219">
    <property type="entry name" value="DPCK"/>
    <property type="match status" value="1"/>
</dbReference>
<dbReference type="Pfam" id="PF01121">
    <property type="entry name" value="CoaE"/>
    <property type="match status" value="1"/>
</dbReference>
<comment type="function">
    <text evidence="5">Catalyzes the phosphorylation of the 3'-hydroxyl group of dephosphocoenzyme A to form coenzyme A.</text>
</comment>
<evidence type="ECO:0000256" key="4">
    <source>
        <dbReference type="ARBA" id="ARBA00022993"/>
    </source>
</evidence>
<keyword evidence="4 5" id="KW-0173">Coenzyme A biosynthesis</keyword>
<dbReference type="InterPro" id="IPR027417">
    <property type="entry name" value="P-loop_NTPase"/>
</dbReference>
<feature type="binding site" evidence="5">
    <location>
        <begin position="26"/>
        <end position="31"/>
    </location>
    <ligand>
        <name>ATP</name>
        <dbReference type="ChEBI" id="CHEBI:30616"/>
    </ligand>
</feature>
<keyword evidence="5 7" id="KW-0808">Transferase</keyword>
<keyword evidence="2 5" id="KW-0547">Nucleotide-binding</keyword>
<evidence type="ECO:0000313" key="8">
    <source>
        <dbReference type="Proteomes" id="UP001556118"/>
    </source>
</evidence>
<keyword evidence="3 5" id="KW-0067">ATP-binding</keyword>
<dbReference type="CDD" id="cd02022">
    <property type="entry name" value="DPCK"/>
    <property type="match status" value="1"/>
</dbReference>
<dbReference type="PANTHER" id="PTHR10695:SF46">
    <property type="entry name" value="BIFUNCTIONAL COENZYME A SYNTHASE-RELATED"/>
    <property type="match status" value="1"/>
</dbReference>
<proteinExistence type="inferred from homology"/>
<evidence type="ECO:0000256" key="1">
    <source>
        <dbReference type="ARBA" id="ARBA00009018"/>
    </source>
</evidence>
<dbReference type="SUPFAM" id="SSF52540">
    <property type="entry name" value="P-loop containing nucleoside triphosphate hydrolases"/>
    <property type="match status" value="1"/>
</dbReference>
<accession>A0ABV3R9I5</accession>
<evidence type="ECO:0000256" key="3">
    <source>
        <dbReference type="ARBA" id="ARBA00022840"/>
    </source>
</evidence>
<evidence type="ECO:0000256" key="6">
    <source>
        <dbReference type="NCBIfam" id="TIGR00152"/>
    </source>
</evidence>
<protein>
    <recommendedName>
        <fullName evidence="5 6">Dephospho-CoA kinase</fullName>
        <ecNumber evidence="5 6">2.7.1.24</ecNumber>
    </recommendedName>
    <alternativeName>
        <fullName evidence="5">Dephosphocoenzyme A kinase</fullName>
    </alternativeName>
</protein>
<gene>
    <name evidence="5 7" type="primary">coaE</name>
    <name evidence="7" type="ORF">ABUH87_06100</name>
</gene>
<keyword evidence="5 7" id="KW-0418">Kinase</keyword>
<comment type="subcellular location">
    <subcellularLocation>
        <location evidence="5">Cytoplasm</location>
    </subcellularLocation>
</comment>
<dbReference type="RefSeq" id="WP_367771212.1">
    <property type="nucleotide sequence ID" value="NZ_JBFNXR010000021.1"/>
</dbReference>
<comment type="catalytic activity">
    <reaction evidence="5">
        <text>3'-dephospho-CoA + ATP = ADP + CoA + H(+)</text>
        <dbReference type="Rhea" id="RHEA:18245"/>
        <dbReference type="ChEBI" id="CHEBI:15378"/>
        <dbReference type="ChEBI" id="CHEBI:30616"/>
        <dbReference type="ChEBI" id="CHEBI:57287"/>
        <dbReference type="ChEBI" id="CHEBI:57328"/>
        <dbReference type="ChEBI" id="CHEBI:456216"/>
        <dbReference type="EC" id="2.7.1.24"/>
    </reaction>
</comment>